<evidence type="ECO:0000313" key="1">
    <source>
        <dbReference type="EMBL" id="VFU12793.1"/>
    </source>
</evidence>
<sequence length="62" mass="7069">MLIHSNRFAFINYLSKALIRPEGRDLASENVRVYGERAFRQVRLAGTEGQNGYHPGRSCQNC</sequence>
<reference evidence="1" key="1">
    <citation type="submission" date="2019-03" db="EMBL/GenBank/DDBJ databases">
        <authorList>
            <person name="Hao L."/>
        </authorList>
    </citation>
    <scope>NUCLEOTIDE SEQUENCE</scope>
</reference>
<accession>A0A485LY50</accession>
<dbReference type="AlphaFoldDB" id="A0A485LY50"/>
<proteinExistence type="predicted"/>
<name>A0A485LY50_9ZZZZ</name>
<gene>
    <name evidence="1" type="ORF">SCFA_1890003</name>
</gene>
<organism evidence="1">
    <name type="scientific">anaerobic digester metagenome</name>
    <dbReference type="NCBI Taxonomy" id="1263854"/>
    <lineage>
        <taxon>unclassified sequences</taxon>
        <taxon>metagenomes</taxon>
        <taxon>ecological metagenomes</taxon>
    </lineage>
</organism>
<protein>
    <submittedName>
        <fullName evidence="1">Uncharacterized protein</fullName>
    </submittedName>
</protein>
<dbReference type="EMBL" id="CAADRN010000100">
    <property type="protein sequence ID" value="VFU12793.1"/>
    <property type="molecule type" value="Genomic_DNA"/>
</dbReference>